<evidence type="ECO:0000256" key="1">
    <source>
        <dbReference type="SAM" id="Phobius"/>
    </source>
</evidence>
<organism evidence="2 3">
    <name type="scientific">Saccharococcus caldoxylosilyticus</name>
    <dbReference type="NCBI Taxonomy" id="81408"/>
    <lineage>
        <taxon>Bacteria</taxon>
        <taxon>Bacillati</taxon>
        <taxon>Bacillota</taxon>
        <taxon>Bacilli</taxon>
        <taxon>Bacillales</taxon>
        <taxon>Anoxybacillaceae</taxon>
        <taxon>Saccharococcus</taxon>
    </lineage>
</organism>
<proteinExistence type="predicted"/>
<keyword evidence="1" id="KW-0812">Transmembrane</keyword>
<sequence>MKNNIIIKKVVLPAFLTALGFLAVDYFIGGFEEKNIILHFIICLVVTHLMMYGIVRKNYIKNKK</sequence>
<accession>A0A150M7B2</accession>
<evidence type="ECO:0000313" key="2">
    <source>
        <dbReference type="EMBL" id="KYD20102.1"/>
    </source>
</evidence>
<feature type="transmembrane region" description="Helical" evidence="1">
    <location>
        <begin position="36"/>
        <end position="55"/>
    </location>
</feature>
<dbReference type="AlphaFoldDB" id="A0A150M7B2"/>
<keyword evidence="1" id="KW-1133">Transmembrane helix</keyword>
<dbReference type="PATRIC" id="fig|81408.3.peg.3929"/>
<keyword evidence="1" id="KW-0472">Membrane</keyword>
<gene>
    <name evidence="2" type="ORF">B4119_3994</name>
</gene>
<name>A0A150M7B2_9BACL</name>
<dbReference type="EMBL" id="LQYS01000005">
    <property type="protein sequence ID" value="KYD20102.1"/>
    <property type="molecule type" value="Genomic_DNA"/>
</dbReference>
<dbReference type="STRING" id="81408.B4119_3994"/>
<protein>
    <submittedName>
        <fullName evidence="2">Uncharacterized protein</fullName>
    </submittedName>
</protein>
<reference evidence="2 3" key="1">
    <citation type="submission" date="2016-01" db="EMBL/GenBank/DDBJ databases">
        <title>Draft Genome Sequences of Seven Thermophilic Sporeformers Isolated from Foods.</title>
        <authorList>
            <person name="Berendsen E.M."/>
            <person name="Wells-Bennik M.H."/>
            <person name="Krawcyk A.O."/>
            <person name="De Jong A."/>
            <person name="Holsappel S."/>
            <person name="Eijlander R.T."/>
            <person name="Kuipers O.P."/>
        </authorList>
    </citation>
    <scope>NUCLEOTIDE SEQUENCE [LARGE SCALE GENOMIC DNA]</scope>
    <source>
        <strain evidence="2 3">B4119</strain>
    </source>
</reference>
<dbReference type="Proteomes" id="UP000075455">
    <property type="component" value="Unassembled WGS sequence"/>
</dbReference>
<dbReference type="RefSeq" id="WP_061578720.1">
    <property type="nucleotide sequence ID" value="NZ_LQYS01000005.1"/>
</dbReference>
<evidence type="ECO:0000313" key="3">
    <source>
        <dbReference type="Proteomes" id="UP000075455"/>
    </source>
</evidence>
<feature type="transmembrane region" description="Helical" evidence="1">
    <location>
        <begin position="12"/>
        <end position="30"/>
    </location>
</feature>
<comment type="caution">
    <text evidence="2">The sequence shown here is derived from an EMBL/GenBank/DDBJ whole genome shotgun (WGS) entry which is preliminary data.</text>
</comment>